<evidence type="ECO:0000256" key="1">
    <source>
        <dbReference type="SAM" id="MobiDB-lite"/>
    </source>
</evidence>
<gene>
    <name evidence="2" type="ORF">H702_04675</name>
    <name evidence="3" type="ORF">SAMN02910290_00007</name>
</gene>
<comment type="caution">
    <text evidence="2">The sequence shown here is derived from an EMBL/GenBank/DDBJ whole genome shotgun (WGS) entry which is preliminary data.</text>
</comment>
<dbReference type="Proteomes" id="UP000182793">
    <property type="component" value="Unassembled WGS sequence"/>
</dbReference>
<sequence length="127" mass="14711">MTKTPTDHQPTRSVLGIPVTSDGYLDLGPLQAKADEKKRERVEEQKKYFDNVRQKSLKKYSEDQELFGKALQRMKEDNEARRNNEIAKAKAEAVNRINEEVERKHGVKSDKTKQLDNAWRDTLKGLI</sequence>
<evidence type="ECO:0000313" key="2">
    <source>
        <dbReference type="EMBL" id="KFN88284.1"/>
    </source>
</evidence>
<dbReference type="RefSeq" id="WP_039696604.1">
    <property type="nucleotide sequence ID" value="NZ_AUZH01000013.1"/>
</dbReference>
<dbReference type="EMBL" id="AUZH01000013">
    <property type="protein sequence ID" value="KFN88284.1"/>
    <property type="molecule type" value="Genomic_DNA"/>
</dbReference>
<protein>
    <submittedName>
        <fullName evidence="2">Uncharacterized protein</fullName>
    </submittedName>
</protein>
<evidence type="ECO:0000313" key="5">
    <source>
        <dbReference type="Proteomes" id="UP000182793"/>
    </source>
</evidence>
<evidence type="ECO:0000313" key="3">
    <source>
        <dbReference type="EMBL" id="SFL01496.1"/>
    </source>
</evidence>
<reference evidence="3 5" key="2">
    <citation type="submission" date="2016-10" db="EMBL/GenBank/DDBJ databases">
        <authorList>
            <person name="Varghese N."/>
            <person name="Submissions S."/>
        </authorList>
    </citation>
    <scope>NUCLEOTIDE SEQUENCE [LARGE SCALE GENOMIC DNA]</scope>
    <source>
        <strain evidence="3 5">JB1</strain>
    </source>
</reference>
<feature type="compositionally biased region" description="Basic and acidic residues" evidence="1">
    <location>
        <begin position="1"/>
        <end position="10"/>
    </location>
</feature>
<proteinExistence type="predicted"/>
<dbReference type="AlphaFoldDB" id="A0A091BU72"/>
<evidence type="ECO:0000313" key="4">
    <source>
        <dbReference type="Proteomes" id="UP000029382"/>
    </source>
</evidence>
<name>A0A091BU72_STREI</name>
<accession>A0A091BU72</accession>
<dbReference type="EMBL" id="FOTG01000002">
    <property type="protein sequence ID" value="SFL01496.1"/>
    <property type="molecule type" value="Genomic_DNA"/>
</dbReference>
<reference evidence="2 4" key="1">
    <citation type="journal article" date="2014" name="Genome Announc.">
        <title>Draft Genome Sequences of Streptococcus bovis Strains ATCC 33317 and JB1.</title>
        <authorList>
            <person name="Benahmed F.H."/>
            <person name="Gopinath G.R."/>
            <person name="Harbottle H."/>
            <person name="Cotta M.A."/>
            <person name="Luo Y."/>
            <person name="Henderson C."/>
            <person name="Teri P."/>
            <person name="Soppet D."/>
            <person name="Rasmussen M."/>
            <person name="Whitehead T.R."/>
            <person name="Davidson M."/>
        </authorList>
    </citation>
    <scope>NUCLEOTIDE SEQUENCE [LARGE SCALE GENOMIC DNA]</scope>
    <source>
        <strain evidence="2 4">JB1</strain>
    </source>
</reference>
<organism evidence="2 4">
    <name type="scientific">Streptococcus equinus JB1</name>
    <dbReference type="NCBI Taxonomy" id="1294274"/>
    <lineage>
        <taxon>Bacteria</taxon>
        <taxon>Bacillati</taxon>
        <taxon>Bacillota</taxon>
        <taxon>Bacilli</taxon>
        <taxon>Lactobacillales</taxon>
        <taxon>Streptococcaceae</taxon>
        <taxon>Streptococcus</taxon>
    </lineage>
</organism>
<dbReference type="Proteomes" id="UP000029382">
    <property type="component" value="Unassembled WGS sequence"/>
</dbReference>
<keyword evidence="5" id="KW-1185">Reference proteome</keyword>
<feature type="region of interest" description="Disordered" evidence="1">
    <location>
        <begin position="1"/>
        <end position="20"/>
    </location>
</feature>